<dbReference type="HAMAP" id="MF_00295">
    <property type="entry name" value="MetA_acyltransf"/>
    <property type="match status" value="1"/>
</dbReference>
<feature type="binding site" evidence="4">
    <location>
        <position position="134"/>
    </location>
    <ligand>
        <name>substrate</name>
    </ligand>
</feature>
<gene>
    <name evidence="6" type="ORF">LB941_11145</name>
</gene>
<evidence type="ECO:0000256" key="3">
    <source>
        <dbReference type="ARBA" id="ARBA00023315"/>
    </source>
</evidence>
<dbReference type="Pfam" id="PF04204">
    <property type="entry name" value="HTS"/>
    <property type="match status" value="1"/>
</dbReference>
<evidence type="ECO:0000256" key="1">
    <source>
        <dbReference type="ARBA" id="ARBA00022605"/>
    </source>
</evidence>
<dbReference type="PANTHER" id="PTHR20919">
    <property type="entry name" value="HOMOSERINE O-SUCCINYLTRANSFERASE"/>
    <property type="match status" value="1"/>
</dbReference>
<keyword evidence="7" id="KW-1185">Reference proteome</keyword>
<dbReference type="RefSeq" id="WP_253362046.1">
    <property type="nucleotide sequence ID" value="NZ_JAIULA010000029.1"/>
</dbReference>
<dbReference type="Proteomes" id="UP001139006">
    <property type="component" value="Unassembled WGS sequence"/>
</dbReference>
<keyword evidence="2 4" id="KW-0808">Transferase</keyword>
<keyword evidence="4" id="KW-0963">Cytoplasm</keyword>
<protein>
    <recommendedName>
        <fullName evidence="4">Serine O-acetyltransferase</fullName>
        <shortName evidence="4">SAT</shortName>
        <ecNumber evidence="4">2.3.1.30</ecNumber>
    </recommendedName>
</protein>
<keyword evidence="4" id="KW-0198">Cysteine biosynthesis</keyword>
<comment type="function">
    <text evidence="4">Transfers an acetyl group from acetyl-CoA to L-serine, forming acetyl-L-serine.</text>
</comment>
<comment type="caution">
    <text evidence="6">The sequence shown here is derived from an EMBL/GenBank/DDBJ whole genome shotgun (WGS) entry which is preliminary data.</text>
</comment>
<feature type="active site" description="Acyl-thioester intermediate" evidence="4 5">
    <location>
        <position position="113"/>
    </location>
</feature>
<dbReference type="SUPFAM" id="SSF52317">
    <property type="entry name" value="Class I glutamine amidotransferase-like"/>
    <property type="match status" value="1"/>
</dbReference>
<comment type="caution">
    <text evidence="4">Lacks conserved residue(s) required for the propagation of feature annotation.</text>
</comment>
<dbReference type="PIRSF" id="PIRSF000450">
    <property type="entry name" value="H_ser_succinyltr"/>
    <property type="match status" value="1"/>
</dbReference>
<dbReference type="GO" id="GO:0009001">
    <property type="term" value="F:serine O-acetyltransferase activity"/>
    <property type="evidence" value="ECO:0007669"/>
    <property type="project" value="UniProtKB-UniRule"/>
</dbReference>
<dbReference type="GO" id="GO:0006535">
    <property type="term" value="P:cysteine biosynthetic process from serine"/>
    <property type="evidence" value="ECO:0007669"/>
    <property type="project" value="UniProtKB-UniRule"/>
</dbReference>
<feature type="binding site" evidence="4">
    <location>
        <position position="218"/>
    </location>
    <ligand>
        <name>substrate</name>
    </ligand>
</feature>
<accession>A0A9X2FM87</accession>
<name>A0A9X2FM87_9LACO</name>
<dbReference type="EMBL" id="JAIULA010000029">
    <property type="protein sequence ID" value="MCP0887885.1"/>
    <property type="molecule type" value="Genomic_DNA"/>
</dbReference>
<sequence length="278" mass="32265">MSNQDALKIGILNLMHDKVDTQKRFTHVLQQTGKQVELTYFYPVDHYQDKPVPELVSAISEPLDLKRVARLDAFIVTGAPIEQIDFNEVTYIAELQALFDCLNTNHIEQLYVCWGAMAAANYFYGIDKYLLKNKLFGIYPQLILEENPLLAGLDQGFLAPHARYAELDLQQVQTSTLHVLATTVQNELFLAENQKQHQTYLFSHLEYEKEALLKEYQRELAANPKKMNQLAKPQNYFKDERAMQQPLFSWQQAQEGFFANWMQTVCKSKMNKFVNEQC</sequence>
<dbReference type="PANTHER" id="PTHR20919:SF0">
    <property type="entry name" value="HOMOSERINE O-SUCCINYLTRANSFERASE"/>
    <property type="match status" value="1"/>
</dbReference>
<comment type="pathway">
    <text evidence="4">Amino-acid biosynthesis; L-cysteine biosynthesis; L-cysteine from L-serine: step 1/2.</text>
</comment>
<evidence type="ECO:0000256" key="2">
    <source>
        <dbReference type="ARBA" id="ARBA00022679"/>
    </source>
</evidence>
<organism evidence="6 7">
    <name type="scientific">Ligilactobacillus ubinensis</name>
    <dbReference type="NCBI Taxonomy" id="2876789"/>
    <lineage>
        <taxon>Bacteria</taxon>
        <taxon>Bacillati</taxon>
        <taxon>Bacillota</taxon>
        <taxon>Bacilli</taxon>
        <taxon>Lactobacillales</taxon>
        <taxon>Lactobacillaceae</taxon>
        <taxon>Ligilactobacillus</taxon>
    </lineage>
</organism>
<evidence type="ECO:0000256" key="4">
    <source>
        <dbReference type="HAMAP-Rule" id="MF_00295"/>
    </source>
</evidence>
<dbReference type="InterPro" id="IPR029062">
    <property type="entry name" value="Class_I_gatase-like"/>
</dbReference>
<dbReference type="GO" id="GO:0008899">
    <property type="term" value="F:homoserine O-succinyltransferase activity"/>
    <property type="evidence" value="ECO:0007669"/>
    <property type="project" value="TreeGrafter"/>
</dbReference>
<dbReference type="InterPro" id="IPR033752">
    <property type="entry name" value="MetA_family"/>
</dbReference>
<feature type="site" description="Important for acyl-CoA specificity" evidence="4">
    <location>
        <position position="82"/>
    </location>
</feature>
<reference evidence="6 7" key="1">
    <citation type="journal article" date="2023" name="Int. J. Syst. Evol. Microbiol.">
        <title>Ligilactobacillus ubinensis sp. nov., a novel species isolated from the wild ferment of a durian fruit (Durio zibethinus).</title>
        <authorList>
            <person name="Heng Y.C."/>
            <person name="Menon N."/>
            <person name="Chen B."/>
            <person name="Loo B.Z.L."/>
            <person name="Wong G.W.J."/>
            <person name="Lim A.C.H."/>
            <person name="Silvaraju S."/>
            <person name="Kittelmann S."/>
        </authorList>
    </citation>
    <scope>NUCLEOTIDE SEQUENCE [LARGE SCALE GENOMIC DNA]</scope>
    <source>
        <strain evidence="6 7">WILCCON 0076</strain>
    </source>
</reference>
<dbReference type="EC" id="2.3.1.30" evidence="4"/>
<keyword evidence="1 4" id="KW-0028">Amino-acid biosynthesis</keyword>
<feature type="active site" description="Proton acceptor" evidence="4">
    <location>
        <position position="204"/>
    </location>
</feature>
<dbReference type="AlphaFoldDB" id="A0A9X2FM87"/>
<dbReference type="GO" id="GO:0005737">
    <property type="term" value="C:cytoplasm"/>
    <property type="evidence" value="ECO:0007669"/>
    <property type="project" value="UniProtKB-SubCell"/>
</dbReference>
<comment type="subcellular location">
    <subcellularLocation>
        <location evidence="4">Cytoplasm</location>
    </subcellularLocation>
</comment>
<dbReference type="Gene3D" id="3.40.50.880">
    <property type="match status" value="1"/>
</dbReference>
<feature type="site" description="Important for substrate specificity" evidence="4">
    <location>
        <position position="162"/>
    </location>
</feature>
<feature type="active site" evidence="4">
    <location>
        <position position="206"/>
    </location>
</feature>
<proteinExistence type="inferred from homology"/>
<keyword evidence="3 4" id="KW-0012">Acyltransferase</keyword>
<evidence type="ECO:0000313" key="6">
    <source>
        <dbReference type="EMBL" id="MCP0887885.1"/>
    </source>
</evidence>
<comment type="similarity">
    <text evidence="4">Belongs to the MetA family.</text>
</comment>
<dbReference type="CDD" id="cd03131">
    <property type="entry name" value="GATase1_HTS"/>
    <property type="match status" value="1"/>
</dbReference>
<comment type="catalytic activity">
    <reaction evidence="4">
        <text>L-serine + acetyl-CoA = O-acetyl-L-serine + CoA</text>
        <dbReference type="Rhea" id="RHEA:24560"/>
        <dbReference type="ChEBI" id="CHEBI:33384"/>
        <dbReference type="ChEBI" id="CHEBI:57287"/>
        <dbReference type="ChEBI" id="CHEBI:57288"/>
        <dbReference type="ChEBI" id="CHEBI:58340"/>
        <dbReference type="EC" id="2.3.1.30"/>
    </reaction>
</comment>
<evidence type="ECO:0000313" key="7">
    <source>
        <dbReference type="Proteomes" id="UP001139006"/>
    </source>
</evidence>
<evidence type="ECO:0000256" key="5">
    <source>
        <dbReference type="PIRSR" id="PIRSR000450-1"/>
    </source>
</evidence>